<protein>
    <recommendedName>
        <fullName evidence="7">Sulfotransferase domain-containing protein</fullName>
    </recommendedName>
</protein>
<evidence type="ECO:0000313" key="9">
    <source>
        <dbReference type="Proteomes" id="UP001347796"/>
    </source>
</evidence>
<keyword evidence="6" id="KW-0472">Membrane</keyword>
<evidence type="ECO:0000313" key="8">
    <source>
        <dbReference type="EMBL" id="KAK6179467.1"/>
    </source>
</evidence>
<keyword evidence="6" id="KW-1133">Transmembrane helix</keyword>
<dbReference type="PANTHER" id="PTHR10605:SF65">
    <property type="entry name" value="GH20068P"/>
    <property type="match status" value="1"/>
</dbReference>
<dbReference type="InterPro" id="IPR027417">
    <property type="entry name" value="P-loop_NTPase"/>
</dbReference>
<feature type="binding site" evidence="4">
    <location>
        <position position="189"/>
    </location>
    <ligand>
        <name>3'-phosphoadenylyl sulfate</name>
        <dbReference type="ChEBI" id="CHEBI:58339"/>
    </ligand>
</feature>
<dbReference type="Pfam" id="PF00685">
    <property type="entry name" value="Sulfotransfer_1"/>
    <property type="match status" value="1"/>
</dbReference>
<dbReference type="Proteomes" id="UP001347796">
    <property type="component" value="Unassembled WGS sequence"/>
</dbReference>
<feature type="active site" description="For sulfotransferase activity" evidence="3">
    <location>
        <position position="98"/>
    </location>
</feature>
<comment type="caution">
    <text evidence="8">The sequence shown here is derived from an EMBL/GenBank/DDBJ whole genome shotgun (WGS) entry which is preliminary data.</text>
</comment>
<evidence type="ECO:0000256" key="3">
    <source>
        <dbReference type="PIRSR" id="PIRSR637359-1"/>
    </source>
</evidence>
<reference evidence="8 9" key="1">
    <citation type="submission" date="2024-01" db="EMBL/GenBank/DDBJ databases">
        <title>The genome of the rayed Mediterranean limpet Patella caerulea (Linnaeus, 1758).</title>
        <authorList>
            <person name="Anh-Thu Weber A."/>
            <person name="Halstead-Nussloch G."/>
        </authorList>
    </citation>
    <scope>NUCLEOTIDE SEQUENCE [LARGE SCALE GENOMIC DNA]</scope>
    <source>
        <strain evidence="8">AATW-2023a</strain>
        <tissue evidence="8">Whole specimen</tissue>
    </source>
</reference>
<dbReference type="Gene3D" id="3.40.50.300">
    <property type="entry name" value="P-loop containing nucleotide triphosphate hydrolases"/>
    <property type="match status" value="1"/>
</dbReference>
<evidence type="ECO:0000259" key="7">
    <source>
        <dbReference type="Pfam" id="PF00685"/>
    </source>
</evidence>
<feature type="binding site" evidence="4">
    <location>
        <position position="291"/>
    </location>
    <ligand>
        <name>3'-phosphoadenylyl sulfate</name>
        <dbReference type="ChEBI" id="CHEBI:58339"/>
    </ligand>
</feature>
<feature type="disulfide bond" evidence="5">
    <location>
        <begin position="292"/>
        <end position="302"/>
    </location>
</feature>
<dbReference type="InterPro" id="IPR037359">
    <property type="entry name" value="NST/OST"/>
</dbReference>
<dbReference type="GO" id="GO:0008467">
    <property type="term" value="F:[heparan sulfate]-glucosamine 3-sulfotransferase activity"/>
    <property type="evidence" value="ECO:0007669"/>
    <property type="project" value="TreeGrafter"/>
</dbReference>
<gene>
    <name evidence="8" type="ORF">SNE40_011820</name>
</gene>
<dbReference type="PANTHER" id="PTHR10605">
    <property type="entry name" value="HEPARAN SULFATE SULFOTRANSFERASE"/>
    <property type="match status" value="1"/>
</dbReference>
<name>A0AAN8JM79_PATCE</name>
<feature type="transmembrane region" description="Helical" evidence="6">
    <location>
        <begin position="36"/>
        <end position="56"/>
    </location>
</feature>
<dbReference type="SUPFAM" id="SSF52540">
    <property type="entry name" value="P-loop containing nucleoside triphosphate hydrolases"/>
    <property type="match status" value="1"/>
</dbReference>
<feature type="domain" description="Sulfotransferase" evidence="7">
    <location>
        <begin position="90"/>
        <end position="326"/>
    </location>
</feature>
<proteinExistence type="predicted"/>
<dbReference type="FunFam" id="3.40.50.300:FF:002997">
    <property type="entry name" value="Sulfotransferase"/>
    <property type="match status" value="1"/>
</dbReference>
<feature type="binding site" evidence="4">
    <location>
        <begin position="98"/>
        <end position="102"/>
    </location>
    <ligand>
        <name>3'-phosphoadenylyl sulfate</name>
        <dbReference type="ChEBI" id="CHEBI:58339"/>
    </ligand>
</feature>
<evidence type="ECO:0000256" key="4">
    <source>
        <dbReference type="PIRSR" id="PIRSR637359-2"/>
    </source>
</evidence>
<accession>A0AAN8JM79</accession>
<evidence type="ECO:0000256" key="5">
    <source>
        <dbReference type="PIRSR" id="PIRSR637359-3"/>
    </source>
</evidence>
<dbReference type="EMBL" id="JAZGQO010000008">
    <property type="protein sequence ID" value="KAK6179467.1"/>
    <property type="molecule type" value="Genomic_DNA"/>
</dbReference>
<organism evidence="8 9">
    <name type="scientific">Patella caerulea</name>
    <name type="common">Rayed Mediterranean limpet</name>
    <dbReference type="NCBI Taxonomy" id="87958"/>
    <lineage>
        <taxon>Eukaryota</taxon>
        <taxon>Metazoa</taxon>
        <taxon>Spiralia</taxon>
        <taxon>Lophotrochozoa</taxon>
        <taxon>Mollusca</taxon>
        <taxon>Gastropoda</taxon>
        <taxon>Patellogastropoda</taxon>
        <taxon>Patelloidea</taxon>
        <taxon>Patellidae</taxon>
        <taxon>Patella</taxon>
    </lineage>
</organism>
<keyword evidence="5" id="KW-1015">Disulfide bond</keyword>
<sequence length="355" mass="41905">MSPSRSSVKYHIIPTEQNDGNNRGKRTCPKLTRYKIVAIVSIFILAITFVVLAKSFNLYQSSTCLLNGANISGNKQEHLHLPHTKRRIPQCLIIGARKAGTRALLSFLNIHPDIQAVGRELHFFDDDDNYQLGYDWYRKRMPYSFKNQITIEKTPSYLVESVAPERVYMMNSSIKLILIVKDPVLRTISDYAQFRENKVLRQKPIIPFESLVIDPETGEINRSYNAVRRSIYCRHLQKWLRYFSMDQIIIVDGDKLSKAPWREIHKVEMFLNIAHVVNKDKFIFNQTRGFYCIRNEDQSEKCLSRSKGRKHPDIQPWIVNKLKEFFYPFNEKFFKMLDRRFNWNDDINNDEDENN</sequence>
<keyword evidence="1" id="KW-0808">Transferase</keyword>
<evidence type="ECO:0000256" key="1">
    <source>
        <dbReference type="ARBA" id="ARBA00022679"/>
    </source>
</evidence>
<feature type="binding site" evidence="4">
    <location>
        <begin position="307"/>
        <end position="311"/>
    </location>
    <ligand>
        <name>3'-phosphoadenylyl sulfate</name>
        <dbReference type="ChEBI" id="CHEBI:58339"/>
    </ligand>
</feature>
<dbReference type="AlphaFoldDB" id="A0AAN8JM79"/>
<keyword evidence="9" id="KW-1185">Reference proteome</keyword>
<evidence type="ECO:0000256" key="2">
    <source>
        <dbReference type="ARBA" id="ARBA00023180"/>
    </source>
</evidence>
<keyword evidence="6" id="KW-0812">Transmembrane</keyword>
<keyword evidence="2" id="KW-0325">Glycoprotein</keyword>
<dbReference type="InterPro" id="IPR000863">
    <property type="entry name" value="Sulfotransferase_dom"/>
</dbReference>
<evidence type="ECO:0000256" key="6">
    <source>
        <dbReference type="SAM" id="Phobius"/>
    </source>
</evidence>